<dbReference type="PANTHER" id="PTHR42715">
    <property type="entry name" value="BETA-GLUCOSIDASE"/>
    <property type="match status" value="1"/>
</dbReference>
<gene>
    <name evidence="13" type="ORF">SLS56_001866</name>
</gene>
<comment type="catalytic activity">
    <reaction evidence="1">
        <text>Hydrolysis of terminal, non-reducing beta-D-glucosyl residues with release of beta-D-glucose.</text>
        <dbReference type="EC" id="3.2.1.21"/>
    </reaction>
</comment>
<evidence type="ECO:0000256" key="7">
    <source>
        <dbReference type="ARBA" id="ARBA00022729"/>
    </source>
</evidence>
<accession>A0ABR3T6B4</accession>
<dbReference type="InterPro" id="IPR001764">
    <property type="entry name" value="Glyco_hydro_3_N"/>
</dbReference>
<comment type="pathway">
    <text evidence="3">Glycan metabolism; cellulose degradation.</text>
</comment>
<dbReference type="EMBL" id="JAJVDC020000012">
    <property type="protein sequence ID" value="KAL1635114.1"/>
    <property type="molecule type" value="Genomic_DNA"/>
</dbReference>
<evidence type="ECO:0000256" key="11">
    <source>
        <dbReference type="ARBA" id="ARBA00024983"/>
    </source>
</evidence>
<proteinExistence type="inferred from homology"/>
<dbReference type="InterPro" id="IPR013783">
    <property type="entry name" value="Ig-like_fold"/>
</dbReference>
<name>A0ABR3T6B4_9PEZI</name>
<dbReference type="EC" id="3.2.1.21" evidence="5"/>
<dbReference type="Gene3D" id="3.20.20.300">
    <property type="entry name" value="Glycoside hydrolase, family 3, N-terminal domain"/>
    <property type="match status" value="1"/>
</dbReference>
<evidence type="ECO:0000256" key="2">
    <source>
        <dbReference type="ARBA" id="ARBA00004613"/>
    </source>
</evidence>
<dbReference type="PRINTS" id="PR00133">
    <property type="entry name" value="GLHYDRLASE3"/>
</dbReference>
<dbReference type="Pfam" id="PF14310">
    <property type="entry name" value="Fn3-like"/>
    <property type="match status" value="1"/>
</dbReference>
<sequence length="376" mass="40736">MRKASMVIGSITGSCIGNIRPIERLNFTGLCLQDGSQAIRVADLASLSPAGVTTAATWDKDLMYKRGFALGEEFRDKGSHVLLGPVAGPLGRHPLGGRNWKGFSPDPYLTGAAMNWTIRGIQDAGAQACAKHFIGNEQETQRSNSVLPDGTTVEGISFNIDDRTMHELYLWPFADEVKADVASFMCSYNHVNQTYACENSKLLNGLLKGELCFQGHAISDFLAVHSGVVSIEAGLDVNMPGPISTELIHTGASYFGGNVTAAVRNAMFPDLWREVVALGASVENTAEVAGKAVVQLYVEMPAGSVPEGTPRRVLRGFEKVALEPGERREVVFGLRRRDVSFWNITAQEWQIPVGEVAFAVGFSSRDLRESVVVTFL</sequence>
<evidence type="ECO:0000256" key="6">
    <source>
        <dbReference type="ARBA" id="ARBA00022525"/>
    </source>
</evidence>
<dbReference type="InterPro" id="IPR017853">
    <property type="entry name" value="GH"/>
</dbReference>
<keyword evidence="6" id="KW-0964">Secreted</keyword>
<organism evidence="13 14">
    <name type="scientific">Neofusicoccum ribis</name>
    <dbReference type="NCBI Taxonomy" id="45134"/>
    <lineage>
        <taxon>Eukaryota</taxon>
        <taxon>Fungi</taxon>
        <taxon>Dikarya</taxon>
        <taxon>Ascomycota</taxon>
        <taxon>Pezizomycotina</taxon>
        <taxon>Dothideomycetes</taxon>
        <taxon>Dothideomycetes incertae sedis</taxon>
        <taxon>Botryosphaeriales</taxon>
        <taxon>Botryosphaeriaceae</taxon>
        <taxon>Neofusicoccum</taxon>
    </lineage>
</organism>
<dbReference type="SMART" id="SM01217">
    <property type="entry name" value="Fn3_like"/>
    <property type="match status" value="1"/>
</dbReference>
<dbReference type="InterPro" id="IPR026891">
    <property type="entry name" value="Fn3-like"/>
</dbReference>
<evidence type="ECO:0000256" key="1">
    <source>
        <dbReference type="ARBA" id="ARBA00000448"/>
    </source>
</evidence>
<feature type="domain" description="Fibronectin type III-like" evidence="12">
    <location>
        <begin position="292"/>
        <end position="364"/>
    </location>
</feature>
<keyword evidence="9" id="KW-0325">Glycoprotein</keyword>
<keyword evidence="8" id="KW-0378">Hydrolase</keyword>
<evidence type="ECO:0000256" key="8">
    <source>
        <dbReference type="ARBA" id="ARBA00022801"/>
    </source>
</evidence>
<comment type="function">
    <text evidence="11">Beta-glucosidases are one of a number of cellulolytic enzymes involved in the degradation of cellulosic biomass. Catalyzes the last step releasing glucose from the inhibitory cellobiose.</text>
</comment>
<keyword evidence="7" id="KW-0732">Signal</keyword>
<dbReference type="Proteomes" id="UP001521116">
    <property type="component" value="Unassembled WGS sequence"/>
</dbReference>
<evidence type="ECO:0000259" key="12">
    <source>
        <dbReference type="SMART" id="SM01217"/>
    </source>
</evidence>
<comment type="subcellular location">
    <subcellularLocation>
        <location evidence="2">Secreted</location>
    </subcellularLocation>
</comment>
<evidence type="ECO:0000256" key="3">
    <source>
        <dbReference type="ARBA" id="ARBA00004987"/>
    </source>
</evidence>
<keyword evidence="14" id="KW-1185">Reference proteome</keyword>
<protein>
    <recommendedName>
        <fullName evidence="5">beta-glucosidase</fullName>
        <ecNumber evidence="5">3.2.1.21</ecNumber>
    </recommendedName>
</protein>
<dbReference type="PROSITE" id="PS51257">
    <property type="entry name" value="PROKAR_LIPOPROTEIN"/>
    <property type="match status" value="1"/>
</dbReference>
<evidence type="ECO:0000256" key="9">
    <source>
        <dbReference type="ARBA" id="ARBA00023180"/>
    </source>
</evidence>
<evidence type="ECO:0000256" key="5">
    <source>
        <dbReference type="ARBA" id="ARBA00012744"/>
    </source>
</evidence>
<evidence type="ECO:0000313" key="13">
    <source>
        <dbReference type="EMBL" id="KAL1635114.1"/>
    </source>
</evidence>
<dbReference type="SUPFAM" id="SSF51445">
    <property type="entry name" value="(Trans)glycosidases"/>
    <property type="match status" value="1"/>
</dbReference>
<dbReference type="InterPro" id="IPR050288">
    <property type="entry name" value="Cellulose_deg_GH3"/>
</dbReference>
<evidence type="ECO:0000256" key="4">
    <source>
        <dbReference type="ARBA" id="ARBA00005336"/>
    </source>
</evidence>
<keyword evidence="10" id="KW-0326">Glycosidase</keyword>
<comment type="caution">
    <text evidence="13">The sequence shown here is derived from an EMBL/GenBank/DDBJ whole genome shotgun (WGS) entry which is preliminary data.</text>
</comment>
<dbReference type="Gene3D" id="2.60.40.10">
    <property type="entry name" value="Immunoglobulins"/>
    <property type="match status" value="1"/>
</dbReference>
<dbReference type="InterPro" id="IPR036962">
    <property type="entry name" value="Glyco_hydro_3_N_sf"/>
</dbReference>
<reference evidence="13 14" key="1">
    <citation type="submission" date="2024-02" db="EMBL/GenBank/DDBJ databases">
        <title>De novo assembly and annotation of 12 fungi associated with fruit tree decline syndrome in Ontario, Canada.</title>
        <authorList>
            <person name="Sulman M."/>
            <person name="Ellouze W."/>
            <person name="Ilyukhin E."/>
        </authorList>
    </citation>
    <scope>NUCLEOTIDE SEQUENCE [LARGE SCALE GENOMIC DNA]</scope>
    <source>
        <strain evidence="13 14">M1-105</strain>
    </source>
</reference>
<dbReference type="PANTHER" id="PTHR42715:SF12">
    <property type="entry name" value="BETA-GLUCOSIDASE G-RELATED"/>
    <property type="match status" value="1"/>
</dbReference>
<evidence type="ECO:0000313" key="14">
    <source>
        <dbReference type="Proteomes" id="UP001521116"/>
    </source>
</evidence>
<dbReference type="Pfam" id="PF00933">
    <property type="entry name" value="Glyco_hydro_3"/>
    <property type="match status" value="1"/>
</dbReference>
<comment type="similarity">
    <text evidence="4">Belongs to the glycosyl hydrolase 3 family.</text>
</comment>
<evidence type="ECO:0000256" key="10">
    <source>
        <dbReference type="ARBA" id="ARBA00023295"/>
    </source>
</evidence>